<comment type="caution">
    <text evidence="2">The sequence shown here is derived from an EMBL/GenBank/DDBJ whole genome shotgun (WGS) entry which is preliminary data.</text>
</comment>
<dbReference type="RefSeq" id="WP_129965255.1">
    <property type="nucleotide sequence ID" value="NZ_SEOM01000001.1"/>
</dbReference>
<keyword evidence="2" id="KW-0808">Transferase</keyword>
<dbReference type="GO" id="GO:0016740">
    <property type="term" value="F:transferase activity"/>
    <property type="evidence" value="ECO:0007669"/>
    <property type="project" value="UniProtKB-KW"/>
</dbReference>
<organism evidence="2 3">
    <name type="scientific">Sphingobium indicum</name>
    <dbReference type="NCBI Taxonomy" id="332055"/>
    <lineage>
        <taxon>Bacteria</taxon>
        <taxon>Pseudomonadati</taxon>
        <taxon>Pseudomonadota</taxon>
        <taxon>Alphaproteobacteria</taxon>
        <taxon>Sphingomonadales</taxon>
        <taxon>Sphingomonadaceae</taxon>
        <taxon>Sphingobium</taxon>
    </lineage>
</organism>
<evidence type="ECO:0000313" key="2">
    <source>
        <dbReference type="EMBL" id="RYM02952.1"/>
    </source>
</evidence>
<dbReference type="AlphaFoldDB" id="A0A4Q4J9J2"/>
<sequence length="653" mass="74009">MAWFYAAEWPTFAPPLTDGKVQHNGILMLDQGPSHSGIFKEPEFGGPFNYLRMRREVFGTTGAILITRRQNYFEVGGFDEDLPLNYNDVEFCAKLRASGFSSVVDPEIRVYHFESATKIGTFKCEKEKLFRLLPEVDDPYFNPHYDQRNPYYEISTRKNVYPADSIEFERSLDLHIRSRKKYLQSKDLKFSLAVSVYNQSETLLNEMFSSASCQTYNNIEIVILDNGSKNAETLSWLESIKGHPQVTLIRHEENQGIMGGQRTLLEKATGDYFLPMDSDDFITADCVEIMADAALRNPDVHIFYSDEFKSDIQSNKFSPFYKTDFDHLKIMNCCYVGHQMMFRTEYLRSIGGYSDDRSTWCHDWDSTLRGMEHGATIMHVSELLYAWRINPGSTASVETGKKPEAVASQRFVLERYLKSRGLDQTLIIEENELGPNTGMWTLRAKKTLPHISTISANKLWLLSPRECASVLRAACEDSEYVLLLLEGTERYKAELELSVPVHLDSNVKLVGSALLNDKREIVWAGGLLDDEQNIIEPSSGMDPRQGGYHGQLYCQRFVDVVAGGNVLIGADILREALDASGEEIHAERLMVLLSLIARRRGWLIATTPHLEAVLPQEMKPIIPLDRDCFLRDQGLAGRGPWAGSPPLSVSRTS</sequence>
<dbReference type="InterPro" id="IPR029044">
    <property type="entry name" value="Nucleotide-diphossugar_trans"/>
</dbReference>
<dbReference type="Proteomes" id="UP000292734">
    <property type="component" value="Unassembled WGS sequence"/>
</dbReference>
<dbReference type="SUPFAM" id="SSF53448">
    <property type="entry name" value="Nucleotide-diphospho-sugar transferases"/>
    <property type="match status" value="2"/>
</dbReference>
<feature type="domain" description="Glycosyltransferase 2-like" evidence="1">
    <location>
        <begin position="191"/>
        <end position="350"/>
    </location>
</feature>
<protein>
    <submittedName>
        <fullName evidence="2">Glycosyltransferase</fullName>
    </submittedName>
</protein>
<dbReference type="InterPro" id="IPR001173">
    <property type="entry name" value="Glyco_trans_2-like"/>
</dbReference>
<evidence type="ECO:0000259" key="1">
    <source>
        <dbReference type="Pfam" id="PF00535"/>
    </source>
</evidence>
<dbReference type="PANTHER" id="PTHR43685:SF2">
    <property type="entry name" value="GLYCOSYLTRANSFERASE 2-LIKE DOMAIN-CONTAINING PROTEIN"/>
    <property type="match status" value="1"/>
</dbReference>
<reference evidence="2 3" key="1">
    <citation type="submission" date="2019-02" db="EMBL/GenBank/DDBJ databases">
        <authorList>
            <person name="Feng G."/>
        </authorList>
    </citation>
    <scope>NUCLEOTIDE SEQUENCE [LARGE SCALE GENOMIC DNA]</scope>
    <source>
        <strain evidence="2 3">DSM 26779</strain>
    </source>
</reference>
<dbReference type="Gene3D" id="3.90.550.10">
    <property type="entry name" value="Spore Coat Polysaccharide Biosynthesis Protein SpsA, Chain A"/>
    <property type="match status" value="2"/>
</dbReference>
<dbReference type="InterPro" id="IPR050834">
    <property type="entry name" value="Glycosyltransf_2"/>
</dbReference>
<evidence type="ECO:0000313" key="3">
    <source>
        <dbReference type="Proteomes" id="UP000292734"/>
    </source>
</evidence>
<name>A0A4Q4J9J2_9SPHN</name>
<dbReference type="Pfam" id="PF00535">
    <property type="entry name" value="Glycos_transf_2"/>
    <property type="match status" value="1"/>
</dbReference>
<gene>
    <name evidence="2" type="ORF">EWH08_00005</name>
</gene>
<dbReference type="PANTHER" id="PTHR43685">
    <property type="entry name" value="GLYCOSYLTRANSFERASE"/>
    <property type="match status" value="1"/>
</dbReference>
<dbReference type="EMBL" id="SEOM01000001">
    <property type="protein sequence ID" value="RYM02952.1"/>
    <property type="molecule type" value="Genomic_DNA"/>
</dbReference>
<proteinExistence type="predicted"/>
<accession>A0A4Q4J9J2</accession>